<dbReference type="SUPFAM" id="SSF56235">
    <property type="entry name" value="N-terminal nucleophile aminohydrolases (Ntn hydrolases)"/>
    <property type="match status" value="1"/>
</dbReference>
<feature type="binding site" evidence="2">
    <location>
        <begin position="182"/>
        <end position="185"/>
    </location>
    <ligand>
        <name>substrate</name>
    </ligand>
</feature>
<dbReference type="GO" id="GO:0016811">
    <property type="term" value="F:hydrolase activity, acting on carbon-nitrogen (but not peptide) bonds, in linear amides"/>
    <property type="evidence" value="ECO:0007669"/>
    <property type="project" value="UniProtKB-ARBA"/>
</dbReference>
<evidence type="ECO:0000313" key="4">
    <source>
        <dbReference type="EMBL" id="BBR38704.1"/>
    </source>
</evidence>
<dbReference type="AlphaFoldDB" id="A0A6S5C0I9"/>
<proteinExistence type="predicted"/>
<feature type="binding site" evidence="2">
    <location>
        <begin position="205"/>
        <end position="208"/>
    </location>
    <ligand>
        <name>substrate</name>
    </ligand>
</feature>
<evidence type="ECO:0000313" key="5">
    <source>
        <dbReference type="Proteomes" id="UP000515442"/>
    </source>
</evidence>
<feature type="site" description="Cleavage; by autolysis" evidence="3">
    <location>
        <begin position="153"/>
        <end position="154"/>
    </location>
</feature>
<organism evidence="4 5">
    <name type="scientific">Aeromonas veronii</name>
    <dbReference type="NCBI Taxonomy" id="654"/>
    <lineage>
        <taxon>Bacteria</taxon>
        <taxon>Pseudomonadati</taxon>
        <taxon>Pseudomonadota</taxon>
        <taxon>Gammaproteobacteria</taxon>
        <taxon>Aeromonadales</taxon>
        <taxon>Aeromonadaceae</taxon>
        <taxon>Aeromonas</taxon>
    </lineage>
</organism>
<evidence type="ECO:0000256" key="2">
    <source>
        <dbReference type="PIRSR" id="PIRSR600246-2"/>
    </source>
</evidence>
<dbReference type="PANTHER" id="PTHR10188:SF6">
    <property type="entry name" value="N(4)-(BETA-N-ACETYLGLUCOSAMINYL)-L-ASPARAGINASE"/>
    <property type="match status" value="1"/>
</dbReference>
<dbReference type="InterPro" id="IPR029055">
    <property type="entry name" value="Ntn_hydrolases_N"/>
</dbReference>
<evidence type="ECO:0000256" key="1">
    <source>
        <dbReference type="PIRSR" id="PIRSR600246-1"/>
    </source>
</evidence>
<dbReference type="PANTHER" id="PTHR10188">
    <property type="entry name" value="L-ASPARAGINASE"/>
    <property type="match status" value="1"/>
</dbReference>
<evidence type="ECO:0000256" key="3">
    <source>
        <dbReference type="PIRSR" id="PIRSR600246-3"/>
    </source>
</evidence>
<name>A0A6S5C0I9_AERVE</name>
<dbReference type="Proteomes" id="UP000515442">
    <property type="component" value="Chromosome"/>
</dbReference>
<dbReference type="GO" id="GO:0005737">
    <property type="term" value="C:cytoplasm"/>
    <property type="evidence" value="ECO:0007669"/>
    <property type="project" value="TreeGrafter"/>
</dbReference>
<dbReference type="Pfam" id="PF01112">
    <property type="entry name" value="Asparaginase_2"/>
    <property type="match status" value="1"/>
</dbReference>
<accession>A0A6S5C0I9</accession>
<dbReference type="Gene3D" id="3.60.20.30">
    <property type="entry name" value="(Glycosyl)asparaginase"/>
    <property type="match status" value="1"/>
</dbReference>
<feature type="active site" description="Nucleophile" evidence="1">
    <location>
        <position position="154"/>
    </location>
</feature>
<dbReference type="EMBL" id="AP022038">
    <property type="protein sequence ID" value="BBR38704.1"/>
    <property type="molecule type" value="Genomic_DNA"/>
</dbReference>
<reference evidence="4 5" key="1">
    <citation type="submission" date="2019-12" db="EMBL/GenBank/DDBJ databases">
        <title>complete genome sequences of Aeromonas veronii str. WP3-W19-ESBL-03 isolated from wastewater treatment plant effluent.</title>
        <authorList>
            <person name="Sekizuka T."/>
            <person name="Itokawa K."/>
            <person name="Yatsu K."/>
            <person name="Inamine Y."/>
            <person name="Kuroda M."/>
        </authorList>
    </citation>
    <scope>NUCLEOTIDE SEQUENCE [LARGE SCALE GENOMIC DNA]</scope>
    <source>
        <strain evidence="4 5">WP3-W19-ESBL-03</strain>
    </source>
</reference>
<dbReference type="RefSeq" id="WP_182939145.1">
    <property type="nucleotide sequence ID" value="NZ_AP022038.1"/>
</dbReference>
<dbReference type="CDD" id="cd04513">
    <property type="entry name" value="Glycosylasparaginase"/>
    <property type="match status" value="1"/>
</dbReference>
<sequence length="325" mass="35203">MVNHQWGIIATWRMAYEGLSASAKLLADKGDARSAVLQAVKQVEDYPLYKSVGYGGLPNQDGEVELDAAFMDGDSLAMGAVAGVRNLANPVLIAAALSEERFNSFMVGGGAEQWAIHKGFEQKQMLTERALQHYRKRCRETLARGLNPYTGHDTVGMITLDQNSKICVATSTSGLFMKRPGRVGDSPVSGSGFYADSTMGAATATGLGEDLMKGCISYEIVQRMGRGMTPQMAAESAVYELEARLLDRYGRAGDLSVVCMNREGEFGAATNIDSFSFVVANHTLAPTVFLARREGDHTLYSEADETWLNAYLARISAPVEEPHHA</sequence>
<gene>
    <name evidence="4" type="ORF">WP3W19E03_12290</name>
</gene>
<protein>
    <submittedName>
        <fullName evidence="4">N(4)-(Beta-N-acetylglucosaminyl)-L-asparaginase</fullName>
    </submittedName>
</protein>
<dbReference type="InterPro" id="IPR000246">
    <property type="entry name" value="Peptidase_T2"/>
</dbReference>